<keyword evidence="3" id="KW-0574">Periplasm</keyword>
<protein>
    <recommendedName>
        <fullName evidence="1">Parvulin-like PPIase</fullName>
    </recommendedName>
    <alternativeName>
        <fullName evidence="7">Peptidyl-prolyl cis-trans isomerase plp</fullName>
    </alternativeName>
    <alternativeName>
        <fullName evidence="8">Rotamase plp</fullName>
    </alternativeName>
</protein>
<dbReference type="Gene3D" id="3.10.50.40">
    <property type="match status" value="1"/>
</dbReference>
<dbReference type="RefSeq" id="WP_169491372.1">
    <property type="nucleotide sequence ID" value="NZ_AP029021.1"/>
</dbReference>
<dbReference type="InterPro" id="IPR027304">
    <property type="entry name" value="Trigger_fact/SurA_dom_sf"/>
</dbReference>
<dbReference type="InterPro" id="IPR046357">
    <property type="entry name" value="PPIase_dom_sf"/>
</dbReference>
<dbReference type="InterPro" id="IPR000297">
    <property type="entry name" value="PPIase_PpiC"/>
</dbReference>
<sequence length="459" mass="49401">MKRSSRIEHRSGSSRFGRSVVLLGLVATVAAPIATSVAHAQTADASGALNIPDNPRIFGKTDPNVRRATAVVNGEIITGTDIDQRLALIINANGGKVNPEEMDRLRLQVLRNLIDETLQIQEAKAADIDITDDEVMETYTRVASQNFGKDVAALDKYLAGIGSSSASLKRQIKGELAWQRLLRRNVQPFINVSDEEVKEVMDRLNAAKGTEEYRIGEIYLSANDQNRAQVEANAQKIVDQLKQGGSFVAYARQYSEASTAAVGGDLGWIKLAQLPNELAAAAATMAAGQLTGPVPVSGGFSIIYLIDKRQVLTADPRDAVLALKQISISFPKGIAEKDATARAATFAAAVKEIHGCGEAEGAASKLGATIVANDQIKARDLPPALQDMLLKLSVGEATAPFGSIEDGVRVLLLCGRDDPKQAAGPNFDQLQAQMEDERVNKRAQTYLRDLRRDAVIEYD</sequence>
<evidence type="ECO:0000259" key="11">
    <source>
        <dbReference type="PROSITE" id="PS50198"/>
    </source>
</evidence>
<keyword evidence="4 9" id="KW-0697">Rotamase</keyword>
<dbReference type="AlphaFoldDB" id="A0A7Y0BKI6"/>
<dbReference type="Pfam" id="PF09312">
    <property type="entry name" value="SurA_N"/>
    <property type="match status" value="1"/>
</dbReference>
<evidence type="ECO:0000313" key="12">
    <source>
        <dbReference type="EMBL" id="NML92087.1"/>
    </source>
</evidence>
<evidence type="ECO:0000313" key="13">
    <source>
        <dbReference type="Proteomes" id="UP000583556"/>
    </source>
</evidence>
<evidence type="ECO:0000256" key="4">
    <source>
        <dbReference type="ARBA" id="ARBA00023110"/>
    </source>
</evidence>
<dbReference type="GO" id="GO:0003755">
    <property type="term" value="F:peptidyl-prolyl cis-trans isomerase activity"/>
    <property type="evidence" value="ECO:0007669"/>
    <property type="project" value="UniProtKB-KW"/>
</dbReference>
<proteinExistence type="predicted"/>
<comment type="caution">
    <text evidence="12">The sequence shown here is derived from an EMBL/GenBank/DDBJ whole genome shotgun (WGS) entry which is preliminary data.</text>
</comment>
<dbReference type="EMBL" id="JABBGM010000001">
    <property type="protein sequence ID" value="NML92087.1"/>
    <property type="molecule type" value="Genomic_DNA"/>
</dbReference>
<reference evidence="12 13" key="1">
    <citation type="submission" date="2020-04" db="EMBL/GenBank/DDBJ databases">
        <title>Novosphingobium sp. TW-4 isolated from soil.</title>
        <authorList>
            <person name="Dahal R.H."/>
            <person name="Chaudhary D.K."/>
        </authorList>
    </citation>
    <scope>NUCLEOTIDE SEQUENCE [LARGE SCALE GENOMIC DNA]</scope>
    <source>
        <strain evidence="12 13">TW-4</strain>
    </source>
</reference>
<feature type="chain" id="PRO_5030854791" description="Parvulin-like PPIase" evidence="10">
    <location>
        <begin position="41"/>
        <end position="459"/>
    </location>
</feature>
<feature type="domain" description="PpiC" evidence="11">
    <location>
        <begin position="210"/>
        <end position="307"/>
    </location>
</feature>
<keyword evidence="2 10" id="KW-0732">Signal</keyword>
<evidence type="ECO:0000256" key="3">
    <source>
        <dbReference type="ARBA" id="ARBA00022764"/>
    </source>
</evidence>
<dbReference type="InterPro" id="IPR015391">
    <property type="entry name" value="SurA_N"/>
</dbReference>
<dbReference type="Gene3D" id="1.10.4030.10">
    <property type="entry name" value="Porin chaperone SurA, peptide-binding domain"/>
    <property type="match status" value="1"/>
</dbReference>
<organism evidence="12 13">
    <name type="scientific">Novosphingobium olei</name>
    <dbReference type="NCBI Taxonomy" id="2728851"/>
    <lineage>
        <taxon>Bacteria</taxon>
        <taxon>Pseudomonadati</taxon>
        <taxon>Pseudomonadota</taxon>
        <taxon>Alphaproteobacteria</taxon>
        <taxon>Sphingomonadales</taxon>
        <taxon>Sphingomonadaceae</taxon>
        <taxon>Novosphingobium</taxon>
    </lineage>
</organism>
<dbReference type="PROSITE" id="PS50198">
    <property type="entry name" value="PPIC_PPIASE_2"/>
    <property type="match status" value="1"/>
</dbReference>
<evidence type="ECO:0000256" key="6">
    <source>
        <dbReference type="ARBA" id="ARBA00023235"/>
    </source>
</evidence>
<feature type="signal peptide" evidence="10">
    <location>
        <begin position="1"/>
        <end position="40"/>
    </location>
</feature>
<evidence type="ECO:0000256" key="8">
    <source>
        <dbReference type="ARBA" id="ARBA00031484"/>
    </source>
</evidence>
<dbReference type="PANTHER" id="PTHR47637:SF1">
    <property type="entry name" value="CHAPERONE SURA"/>
    <property type="match status" value="1"/>
</dbReference>
<evidence type="ECO:0000256" key="7">
    <source>
        <dbReference type="ARBA" id="ARBA00030642"/>
    </source>
</evidence>
<accession>A0A7Y0BKI6</accession>
<dbReference type="SUPFAM" id="SSF109998">
    <property type="entry name" value="Triger factor/SurA peptide-binding domain-like"/>
    <property type="match status" value="1"/>
</dbReference>
<dbReference type="InterPro" id="IPR050280">
    <property type="entry name" value="OMP_Chaperone_SurA"/>
</dbReference>
<name>A0A7Y0BKI6_9SPHN</name>
<keyword evidence="5" id="KW-0143">Chaperone</keyword>
<evidence type="ECO:0000256" key="9">
    <source>
        <dbReference type="PROSITE-ProRule" id="PRU00278"/>
    </source>
</evidence>
<gene>
    <name evidence="12" type="ORF">HHL27_00135</name>
</gene>
<keyword evidence="13" id="KW-1185">Reference proteome</keyword>
<keyword evidence="6 9" id="KW-0413">Isomerase</keyword>
<evidence type="ECO:0000256" key="5">
    <source>
        <dbReference type="ARBA" id="ARBA00023186"/>
    </source>
</evidence>
<evidence type="ECO:0000256" key="10">
    <source>
        <dbReference type="SAM" id="SignalP"/>
    </source>
</evidence>
<dbReference type="Proteomes" id="UP000583556">
    <property type="component" value="Unassembled WGS sequence"/>
</dbReference>
<evidence type="ECO:0000256" key="1">
    <source>
        <dbReference type="ARBA" id="ARBA00018370"/>
    </source>
</evidence>
<evidence type="ECO:0000256" key="2">
    <source>
        <dbReference type="ARBA" id="ARBA00022729"/>
    </source>
</evidence>
<dbReference type="SUPFAM" id="SSF54534">
    <property type="entry name" value="FKBP-like"/>
    <property type="match status" value="2"/>
</dbReference>
<dbReference type="PANTHER" id="PTHR47637">
    <property type="entry name" value="CHAPERONE SURA"/>
    <property type="match status" value="1"/>
</dbReference>
<dbReference type="Pfam" id="PF00639">
    <property type="entry name" value="Rotamase"/>
    <property type="match status" value="1"/>
</dbReference>